<accession>A0A5E4CTN0</accession>
<evidence type="ECO:0000313" key="2">
    <source>
        <dbReference type="Proteomes" id="UP000335636"/>
    </source>
</evidence>
<dbReference type="AlphaFoldDB" id="A0A5E4CTN0"/>
<evidence type="ECO:0000313" key="1">
    <source>
        <dbReference type="EMBL" id="VTJ85154.1"/>
    </source>
</evidence>
<comment type="caution">
    <text evidence="1">The sequence shown here is derived from an EMBL/GenBank/DDBJ whole genome shotgun (WGS) entry which is preliminary data.</text>
</comment>
<protein>
    <submittedName>
        <fullName evidence="1">Uncharacterized protein</fullName>
    </submittedName>
</protein>
<sequence length="113" mass="12421">MTLWRDGCYTCLPCPESLCPTGHLVTETTLQRWTPICCWLPISLILKKRCPVSAASSTAAVAFDGTLSEGHCHCLGDPELRDLTAAKVIRSHLQLRSTEPDLCPVKQNVSRLS</sequence>
<gene>
    <name evidence="1" type="ORF">MONAX_5E043574</name>
</gene>
<organism evidence="1 2">
    <name type="scientific">Marmota monax</name>
    <name type="common">Woodchuck</name>
    <dbReference type="NCBI Taxonomy" id="9995"/>
    <lineage>
        <taxon>Eukaryota</taxon>
        <taxon>Metazoa</taxon>
        <taxon>Chordata</taxon>
        <taxon>Craniata</taxon>
        <taxon>Vertebrata</taxon>
        <taxon>Euteleostomi</taxon>
        <taxon>Mammalia</taxon>
        <taxon>Eutheria</taxon>
        <taxon>Euarchontoglires</taxon>
        <taxon>Glires</taxon>
        <taxon>Rodentia</taxon>
        <taxon>Sciuromorpha</taxon>
        <taxon>Sciuridae</taxon>
        <taxon>Xerinae</taxon>
        <taxon>Marmotini</taxon>
        <taxon>Marmota</taxon>
    </lineage>
</organism>
<proteinExistence type="predicted"/>
<reference evidence="1" key="1">
    <citation type="submission" date="2019-04" db="EMBL/GenBank/DDBJ databases">
        <authorList>
            <person name="Alioto T."/>
            <person name="Alioto T."/>
        </authorList>
    </citation>
    <scope>NUCLEOTIDE SEQUENCE [LARGE SCALE GENOMIC DNA]</scope>
</reference>
<dbReference type="EMBL" id="CABDUW010002039">
    <property type="protein sequence ID" value="VTJ85154.1"/>
    <property type="molecule type" value="Genomic_DNA"/>
</dbReference>
<name>A0A5E4CTN0_MARMO</name>
<keyword evidence="2" id="KW-1185">Reference proteome</keyword>
<dbReference type="Proteomes" id="UP000335636">
    <property type="component" value="Unassembled WGS sequence"/>
</dbReference>